<accession>A0ABT1XPI3</accession>
<dbReference type="InterPro" id="IPR006311">
    <property type="entry name" value="TAT_signal"/>
</dbReference>
<keyword evidence="2 3" id="KW-0378">Hydrolase</keyword>
<sequence length="500" mass="53931">MSAADGFSRRAVLAGGVALAAASSARAITIFSPEVLAPAGRIIGYWPDPTVPVAGYRGIRYARADRFRPPVAEPPSAEPILAGVFGPASPQRGDVYLPQSEDCLFLNVWQPKTRAEPRPVMVYIHGGAYSTGSVTDPANDGARLAHRGDVVVVTVNHRLNALGYLYLPDRFPGSGNNGQLDLICALQWVQRNIAAFGGDPGNVTVFGQSGGGAKIATLMAMPEAVGLFHKAITMSGQQVTASGPLNATKRAEALQAELGEGIDPETAPVDRLVAALSATDPILGGGVYMGPVLDMVHLHRHPFWPDAPAQSAHIPMLLGNTVMETRAFYAADKPPIAGLEMNNLADRIAPQMRIDIEPNWVVGQFRARYPAAPPLELFHRIVTAARSWRGQVEEAEARALSSAADRTWVYQLDFEDAKHTDDIALSFGTIPDPTPSQQAMSDTVMDSFVRFARTGNPGWATYDLTSRNTMVFDTVSRVDSDPRQWERELFARVPYIQPGS</sequence>
<evidence type="ECO:0000256" key="1">
    <source>
        <dbReference type="ARBA" id="ARBA00005964"/>
    </source>
</evidence>
<comment type="caution">
    <text evidence="5">The sequence shown here is derived from an EMBL/GenBank/DDBJ whole genome shotgun (WGS) entry which is preliminary data.</text>
</comment>
<feature type="domain" description="Carboxylesterase type B" evidence="4">
    <location>
        <begin position="33"/>
        <end position="458"/>
    </location>
</feature>
<dbReference type="InterPro" id="IPR050309">
    <property type="entry name" value="Type-B_Carboxylest/Lipase"/>
</dbReference>
<evidence type="ECO:0000256" key="3">
    <source>
        <dbReference type="RuleBase" id="RU361235"/>
    </source>
</evidence>
<dbReference type="InterPro" id="IPR019826">
    <property type="entry name" value="Carboxylesterase_B_AS"/>
</dbReference>
<dbReference type="RefSeq" id="WP_257594929.1">
    <property type="nucleotide sequence ID" value="NZ_JANKHH010000003.1"/>
</dbReference>
<dbReference type="EMBL" id="JANKHH010000003">
    <property type="protein sequence ID" value="MCR2833159.1"/>
    <property type="molecule type" value="Genomic_DNA"/>
</dbReference>
<reference evidence="5 6" key="1">
    <citation type="submission" date="2022-08" db="EMBL/GenBank/DDBJ databases">
        <title>Polyphasic taxonomy analysis of Qipengyuania sp.RS5-5.</title>
        <authorList>
            <person name="Xamxidin M."/>
            <person name="Wu M."/>
        </authorList>
    </citation>
    <scope>NUCLEOTIDE SEQUENCE [LARGE SCALE GENOMIC DNA]</scope>
    <source>
        <strain evidence="5 6">RS5-5</strain>
    </source>
</reference>
<dbReference type="EC" id="3.1.1.-" evidence="3"/>
<evidence type="ECO:0000313" key="5">
    <source>
        <dbReference type="EMBL" id="MCR2833159.1"/>
    </source>
</evidence>
<comment type="similarity">
    <text evidence="1 3">Belongs to the type-B carboxylesterase/lipase family.</text>
</comment>
<dbReference type="PANTHER" id="PTHR11559">
    <property type="entry name" value="CARBOXYLESTERASE"/>
    <property type="match status" value="1"/>
</dbReference>
<name>A0ABT1XPI3_9SPHN</name>
<dbReference type="PROSITE" id="PS00941">
    <property type="entry name" value="CARBOXYLESTERASE_B_2"/>
    <property type="match status" value="1"/>
</dbReference>
<proteinExistence type="inferred from homology"/>
<dbReference type="InterPro" id="IPR029058">
    <property type="entry name" value="AB_hydrolase_fold"/>
</dbReference>
<dbReference type="InterPro" id="IPR002018">
    <property type="entry name" value="CarbesteraseB"/>
</dbReference>
<keyword evidence="6" id="KW-1185">Reference proteome</keyword>
<dbReference type="Gene3D" id="3.40.50.1820">
    <property type="entry name" value="alpha/beta hydrolase"/>
    <property type="match status" value="1"/>
</dbReference>
<dbReference type="PROSITE" id="PS51318">
    <property type="entry name" value="TAT"/>
    <property type="match status" value="1"/>
</dbReference>
<evidence type="ECO:0000256" key="2">
    <source>
        <dbReference type="ARBA" id="ARBA00022801"/>
    </source>
</evidence>
<protein>
    <recommendedName>
        <fullName evidence="3">Carboxylic ester hydrolase</fullName>
        <ecNumber evidence="3">3.1.1.-</ecNumber>
    </recommendedName>
</protein>
<gene>
    <name evidence="5" type="ORF">NSO95_04320</name>
</gene>
<dbReference type="Proteomes" id="UP001206067">
    <property type="component" value="Unassembled WGS sequence"/>
</dbReference>
<evidence type="ECO:0000259" key="4">
    <source>
        <dbReference type="Pfam" id="PF00135"/>
    </source>
</evidence>
<organism evidence="5 6">
    <name type="scientific">Parerythrobacter lacustris</name>
    <dbReference type="NCBI Taxonomy" id="2969984"/>
    <lineage>
        <taxon>Bacteria</taxon>
        <taxon>Pseudomonadati</taxon>
        <taxon>Pseudomonadota</taxon>
        <taxon>Alphaproteobacteria</taxon>
        <taxon>Sphingomonadales</taxon>
        <taxon>Erythrobacteraceae</taxon>
        <taxon>Parerythrobacter</taxon>
    </lineage>
</organism>
<dbReference type="InterPro" id="IPR019819">
    <property type="entry name" value="Carboxylesterase_B_CS"/>
</dbReference>
<dbReference type="Pfam" id="PF00135">
    <property type="entry name" value="COesterase"/>
    <property type="match status" value="1"/>
</dbReference>
<dbReference type="SUPFAM" id="SSF53474">
    <property type="entry name" value="alpha/beta-Hydrolases"/>
    <property type="match status" value="1"/>
</dbReference>
<evidence type="ECO:0000313" key="6">
    <source>
        <dbReference type="Proteomes" id="UP001206067"/>
    </source>
</evidence>
<dbReference type="PROSITE" id="PS00122">
    <property type="entry name" value="CARBOXYLESTERASE_B_1"/>
    <property type="match status" value="1"/>
</dbReference>